<feature type="region of interest" description="Disordered" evidence="1">
    <location>
        <begin position="1"/>
        <end position="187"/>
    </location>
</feature>
<feature type="region of interest" description="Disordered" evidence="1">
    <location>
        <begin position="411"/>
        <end position="432"/>
    </location>
</feature>
<feature type="compositionally biased region" description="Basic residues" evidence="1">
    <location>
        <begin position="94"/>
        <end position="108"/>
    </location>
</feature>
<gene>
    <name evidence="2" type="ORF">R3P38DRAFT_2797517</name>
</gene>
<evidence type="ECO:0000256" key="1">
    <source>
        <dbReference type="SAM" id="MobiDB-lite"/>
    </source>
</evidence>
<name>A0AAW0A2G8_9AGAR</name>
<comment type="caution">
    <text evidence="2">The sequence shown here is derived from an EMBL/GenBank/DDBJ whole genome shotgun (WGS) entry which is preliminary data.</text>
</comment>
<dbReference type="EMBL" id="JAWWNJ010000089">
    <property type="protein sequence ID" value="KAK7000254.1"/>
    <property type="molecule type" value="Genomic_DNA"/>
</dbReference>
<feature type="region of interest" description="Disordered" evidence="1">
    <location>
        <begin position="293"/>
        <end position="317"/>
    </location>
</feature>
<proteinExistence type="predicted"/>
<feature type="compositionally biased region" description="Polar residues" evidence="1">
    <location>
        <begin position="169"/>
        <end position="187"/>
    </location>
</feature>
<evidence type="ECO:0000313" key="3">
    <source>
        <dbReference type="Proteomes" id="UP001362999"/>
    </source>
</evidence>
<evidence type="ECO:0000313" key="2">
    <source>
        <dbReference type="EMBL" id="KAK7000254.1"/>
    </source>
</evidence>
<keyword evidence="3" id="KW-1185">Reference proteome</keyword>
<feature type="compositionally biased region" description="Polar residues" evidence="1">
    <location>
        <begin position="37"/>
        <end position="47"/>
    </location>
</feature>
<reference evidence="2 3" key="1">
    <citation type="journal article" date="2024" name="J Genomics">
        <title>Draft genome sequencing and assembly of Favolaschia claudopus CIRM-BRFM 2984 isolated from oak limbs.</title>
        <authorList>
            <person name="Navarro D."/>
            <person name="Drula E."/>
            <person name="Chaduli D."/>
            <person name="Cazenave R."/>
            <person name="Ahrendt S."/>
            <person name="Wang J."/>
            <person name="Lipzen A."/>
            <person name="Daum C."/>
            <person name="Barry K."/>
            <person name="Grigoriev I.V."/>
            <person name="Favel A."/>
            <person name="Rosso M.N."/>
            <person name="Martin F."/>
        </authorList>
    </citation>
    <scope>NUCLEOTIDE SEQUENCE [LARGE SCALE GENOMIC DNA]</scope>
    <source>
        <strain evidence="2 3">CIRM-BRFM 2984</strain>
    </source>
</reference>
<dbReference type="Proteomes" id="UP001362999">
    <property type="component" value="Unassembled WGS sequence"/>
</dbReference>
<accession>A0AAW0A2G8</accession>
<feature type="compositionally biased region" description="Basic and acidic residues" evidence="1">
    <location>
        <begin position="415"/>
        <end position="425"/>
    </location>
</feature>
<protein>
    <submittedName>
        <fullName evidence="2">Uncharacterized protein</fullName>
    </submittedName>
</protein>
<organism evidence="2 3">
    <name type="scientific">Favolaschia claudopus</name>
    <dbReference type="NCBI Taxonomy" id="2862362"/>
    <lineage>
        <taxon>Eukaryota</taxon>
        <taxon>Fungi</taxon>
        <taxon>Dikarya</taxon>
        <taxon>Basidiomycota</taxon>
        <taxon>Agaricomycotina</taxon>
        <taxon>Agaricomycetes</taxon>
        <taxon>Agaricomycetidae</taxon>
        <taxon>Agaricales</taxon>
        <taxon>Marasmiineae</taxon>
        <taxon>Mycenaceae</taxon>
        <taxon>Favolaschia</taxon>
    </lineage>
</organism>
<sequence length="468" mass="49437">MASQFVDDTSEEKPASARRRVITPTFSEHESDKAFINDSSELSVYSSDEQETQDQMDSIGMAKEDVASRTGAGPNAVDGASDEDLVIVPSPVGKGRKGGKKSKGKKRMVMSEAASGEEDARLTSGDKMFTRGSSLKTRSIAARVARSSVPIAEDSSISGKESNIDQESESQSLESVPGPTQSDSVGKQPLQVTAESRLEKSFASTLERLVPSVGPGINTTATMAPVPHSALSSNNNLGHYNGAVASGTAHLTGTDRSLHGLSLTAPQDNHPATGLSLMATQVRSSLANMYTGKRKADPRLPQVTPEGGSGGSEGSVNANKRVKTLDEVETYRVNLGGKKVVPTFTPNSDGVMMSSRRGAAETAGFDTGCFVVEDGMLGGASNGIRRESGGGERMDGIEEITEGTEAMRSCPETMEQSKKKTTGREKQRRTGFPHILEYQTKKVLTVVVALVFGAERSKGVGRELGESV</sequence>
<dbReference type="AlphaFoldDB" id="A0AAW0A2G8"/>